<dbReference type="InterPro" id="IPR000793">
    <property type="entry name" value="ATP_synth_asu_C"/>
</dbReference>
<dbReference type="PANTHER" id="PTHR48082">
    <property type="entry name" value="ATP SYNTHASE SUBUNIT ALPHA, MITOCHONDRIAL"/>
    <property type="match status" value="1"/>
</dbReference>
<dbReference type="InterPro" id="IPR023366">
    <property type="entry name" value="ATP_synth_asu-like_sf"/>
</dbReference>
<name>A0A0G0RE14_9BACT</name>
<feature type="compositionally biased region" description="Basic residues" evidence="12">
    <location>
        <begin position="510"/>
        <end position="523"/>
    </location>
</feature>
<keyword evidence="5 11" id="KW-0067">ATP-binding</keyword>
<evidence type="ECO:0000256" key="9">
    <source>
        <dbReference type="ARBA" id="ARBA00023196"/>
    </source>
</evidence>
<keyword evidence="9 11" id="KW-0139">CF(1)</keyword>
<protein>
    <recommendedName>
        <fullName evidence="11">ATP synthase subunit alpha</fullName>
        <ecNumber evidence="11">7.1.2.2</ecNumber>
    </recommendedName>
    <alternativeName>
        <fullName evidence="11">ATP synthase F1 sector subunit alpha</fullName>
    </alternativeName>
    <alternativeName>
        <fullName evidence="11">F-ATPase subunit alpha</fullName>
    </alternativeName>
</protein>
<evidence type="ECO:0000256" key="2">
    <source>
        <dbReference type="ARBA" id="ARBA00008936"/>
    </source>
</evidence>
<dbReference type="Pfam" id="PF00306">
    <property type="entry name" value="ATP-synt_ab_C"/>
    <property type="match status" value="1"/>
</dbReference>
<comment type="similarity">
    <text evidence="2 11">Belongs to the ATPase alpha/beta chains family.</text>
</comment>
<evidence type="ECO:0000256" key="1">
    <source>
        <dbReference type="ARBA" id="ARBA00004370"/>
    </source>
</evidence>
<dbReference type="EC" id="7.1.2.2" evidence="11"/>
<evidence type="ECO:0000256" key="10">
    <source>
        <dbReference type="ARBA" id="ARBA00023310"/>
    </source>
</evidence>
<sequence>MNILEDIEQQIEKVKLTTVAKNVGKIVEIGDGVARVSGLSDVAALELVSFPHDIVGLALNLEEDSVGIIIFGDWAKLKEGDTCQTTGKILQIPVGNELIGRVINPLGDSLDSKGKIQAKTFYPAEKVAPGVIFRQPVNTPLQTGLKAIDSMIPIGRGQRELIIGDRGLGKTAICLDTIINQKGEKVICIYVAIGQKTSKIAQVVATLEKHKALDHTIVVAASASDSATLQYVAPYAGCAIGEYFMDQGRDALVIYDDLTKHAWAYRQISLLLKRPSGREAYPGDIFYLHSRLLERAARMDDKHGGGSLTALPIIETQAGDVSAYIPTNVISITDGQIYLESDLFNAGTRPAVNPGISVSRVGGAAQTKMMKQVAGSLRLDLSQYRELATFAQFGSDLDEATIKRLERGKRIVEVLKQPQFSPMDVTSQVVLLWAVNNGYLDDVKIEDIASFEERVLTLLSTNKELKDHLQKNKEIDDFATRELEKMLKSLSGKTTTAEIKKGAQVSKVQKASKAKPKKLNARR</sequence>
<keyword evidence="3 11" id="KW-0813">Transport</keyword>
<keyword evidence="11" id="KW-0375">Hydrogen ion transport</keyword>
<dbReference type="PROSITE" id="PS00152">
    <property type="entry name" value="ATPASE_ALPHA_BETA"/>
    <property type="match status" value="1"/>
</dbReference>
<evidence type="ECO:0000256" key="5">
    <source>
        <dbReference type="ARBA" id="ARBA00022840"/>
    </source>
</evidence>
<dbReference type="InterPro" id="IPR000194">
    <property type="entry name" value="ATPase_F1/V1/A1_a/bsu_nucl-bd"/>
</dbReference>
<keyword evidence="4 11" id="KW-0547">Nucleotide-binding</keyword>
<comment type="caution">
    <text evidence="16">The sequence shown here is derived from an EMBL/GenBank/DDBJ whole genome shotgun (WGS) entry which is preliminary data.</text>
</comment>
<evidence type="ECO:0000259" key="13">
    <source>
        <dbReference type="Pfam" id="PF00006"/>
    </source>
</evidence>
<gene>
    <name evidence="11" type="primary">atpA</name>
    <name evidence="16" type="ORF">UT84_C0049G0009</name>
</gene>
<keyword evidence="11" id="KW-1003">Cell membrane</keyword>
<dbReference type="GO" id="GO:0045259">
    <property type="term" value="C:proton-transporting ATP synthase complex"/>
    <property type="evidence" value="ECO:0007669"/>
    <property type="project" value="UniProtKB-KW"/>
</dbReference>
<dbReference type="HAMAP" id="MF_01346">
    <property type="entry name" value="ATP_synth_alpha_bact"/>
    <property type="match status" value="1"/>
</dbReference>
<dbReference type="Gene3D" id="3.40.50.300">
    <property type="entry name" value="P-loop containing nucleotide triphosphate hydrolases"/>
    <property type="match status" value="1"/>
</dbReference>
<dbReference type="GO" id="GO:0005524">
    <property type="term" value="F:ATP binding"/>
    <property type="evidence" value="ECO:0007669"/>
    <property type="project" value="UniProtKB-UniRule"/>
</dbReference>
<accession>A0A0G0RE14</accession>
<keyword evidence="6 11" id="KW-1278">Translocase</keyword>
<reference evidence="16 17" key="1">
    <citation type="journal article" date="2015" name="Nature">
        <title>rRNA introns, odd ribosomes, and small enigmatic genomes across a large radiation of phyla.</title>
        <authorList>
            <person name="Brown C.T."/>
            <person name="Hug L.A."/>
            <person name="Thomas B.C."/>
            <person name="Sharon I."/>
            <person name="Castelle C.J."/>
            <person name="Singh A."/>
            <person name="Wilkins M.J."/>
            <person name="Williams K.H."/>
            <person name="Banfield J.F."/>
        </authorList>
    </citation>
    <scope>NUCLEOTIDE SEQUENCE [LARGE SCALE GENOMIC DNA]</scope>
</reference>
<dbReference type="GO" id="GO:0046933">
    <property type="term" value="F:proton-transporting ATP synthase activity, rotational mechanism"/>
    <property type="evidence" value="ECO:0007669"/>
    <property type="project" value="UniProtKB-UniRule"/>
</dbReference>
<keyword evidence="7 11" id="KW-0406">Ion transport</keyword>
<evidence type="ECO:0000256" key="7">
    <source>
        <dbReference type="ARBA" id="ARBA00023065"/>
    </source>
</evidence>
<evidence type="ECO:0000259" key="14">
    <source>
        <dbReference type="Pfam" id="PF00306"/>
    </source>
</evidence>
<comment type="catalytic activity">
    <reaction evidence="11">
        <text>ATP + H2O + 4 H(+)(in) = ADP + phosphate + 5 H(+)(out)</text>
        <dbReference type="Rhea" id="RHEA:57720"/>
        <dbReference type="ChEBI" id="CHEBI:15377"/>
        <dbReference type="ChEBI" id="CHEBI:15378"/>
        <dbReference type="ChEBI" id="CHEBI:30616"/>
        <dbReference type="ChEBI" id="CHEBI:43474"/>
        <dbReference type="ChEBI" id="CHEBI:456216"/>
        <dbReference type="EC" id="7.1.2.2"/>
    </reaction>
</comment>
<feature type="domain" description="ATPase F1/V1/A1 complex alpha/beta subunit N-terminal" evidence="15">
    <location>
        <begin position="21"/>
        <end position="87"/>
    </location>
</feature>
<evidence type="ECO:0000256" key="8">
    <source>
        <dbReference type="ARBA" id="ARBA00023136"/>
    </source>
</evidence>
<evidence type="ECO:0000256" key="4">
    <source>
        <dbReference type="ARBA" id="ARBA00022741"/>
    </source>
</evidence>
<proteinExistence type="inferred from homology"/>
<comment type="caution">
    <text evidence="11">Lacks conserved residue(s) required for the propagation of feature annotation.</text>
</comment>
<dbReference type="PATRIC" id="fig|1618405.3.peg.1018"/>
<dbReference type="GO" id="GO:0043531">
    <property type="term" value="F:ADP binding"/>
    <property type="evidence" value="ECO:0007669"/>
    <property type="project" value="TreeGrafter"/>
</dbReference>
<organism evidence="16 17">
    <name type="scientific">Candidatus Curtissbacteria bacterium GW2011_GWA1_40_16</name>
    <dbReference type="NCBI Taxonomy" id="1618405"/>
    <lineage>
        <taxon>Bacteria</taxon>
        <taxon>Candidatus Curtissiibacteriota</taxon>
    </lineage>
</organism>
<keyword evidence="10 11" id="KW-0066">ATP synthesis</keyword>
<dbReference type="NCBIfam" id="NF009884">
    <property type="entry name" value="PRK13343.1"/>
    <property type="match status" value="1"/>
</dbReference>
<evidence type="ECO:0000256" key="3">
    <source>
        <dbReference type="ARBA" id="ARBA00022448"/>
    </source>
</evidence>
<dbReference type="Pfam" id="PF02874">
    <property type="entry name" value="ATP-synt_ab_N"/>
    <property type="match status" value="1"/>
</dbReference>
<dbReference type="NCBIfam" id="TIGR00962">
    <property type="entry name" value="atpA"/>
    <property type="match status" value="1"/>
</dbReference>
<dbReference type="GO" id="GO:0005886">
    <property type="term" value="C:plasma membrane"/>
    <property type="evidence" value="ECO:0007669"/>
    <property type="project" value="UniProtKB-SubCell"/>
</dbReference>
<feature type="domain" description="ATP synthase alpha subunit C-terminal" evidence="14">
    <location>
        <begin position="366"/>
        <end position="489"/>
    </location>
</feature>
<evidence type="ECO:0000313" key="17">
    <source>
        <dbReference type="Proteomes" id="UP000034531"/>
    </source>
</evidence>
<dbReference type="SUPFAM" id="SSF52540">
    <property type="entry name" value="P-loop containing nucleoside triphosphate hydrolases"/>
    <property type="match status" value="1"/>
</dbReference>
<dbReference type="Proteomes" id="UP000034531">
    <property type="component" value="Unassembled WGS sequence"/>
</dbReference>
<evidence type="ECO:0000313" key="16">
    <source>
        <dbReference type="EMBL" id="KKR48116.1"/>
    </source>
</evidence>
<evidence type="ECO:0000256" key="12">
    <source>
        <dbReference type="SAM" id="MobiDB-lite"/>
    </source>
</evidence>
<dbReference type="EMBL" id="LBYI01000049">
    <property type="protein sequence ID" value="KKR48116.1"/>
    <property type="molecule type" value="Genomic_DNA"/>
</dbReference>
<evidence type="ECO:0000256" key="6">
    <source>
        <dbReference type="ARBA" id="ARBA00022967"/>
    </source>
</evidence>
<feature type="region of interest" description="Disordered" evidence="12">
    <location>
        <begin position="501"/>
        <end position="523"/>
    </location>
</feature>
<feature type="domain" description="ATPase F1/V1/A1 complex alpha/beta subunit nucleotide-binding" evidence="13">
    <location>
        <begin position="144"/>
        <end position="359"/>
    </location>
</feature>
<evidence type="ECO:0000259" key="15">
    <source>
        <dbReference type="Pfam" id="PF02874"/>
    </source>
</evidence>
<comment type="function">
    <text evidence="11">Produces ATP from ADP in the presence of a proton gradient across the membrane. The alpha chain is a regulatory subunit.</text>
</comment>
<dbReference type="SUPFAM" id="SSF47917">
    <property type="entry name" value="C-terminal domain of alpha and beta subunits of F1 ATP synthase"/>
    <property type="match status" value="1"/>
</dbReference>
<dbReference type="FunFam" id="3.40.50.300:FF:000002">
    <property type="entry name" value="ATP synthase subunit alpha"/>
    <property type="match status" value="1"/>
</dbReference>
<dbReference type="Gene3D" id="2.40.30.20">
    <property type="match status" value="1"/>
</dbReference>
<dbReference type="InterPro" id="IPR005294">
    <property type="entry name" value="ATP_synth_F1_asu"/>
</dbReference>
<dbReference type="Pfam" id="PF00006">
    <property type="entry name" value="ATP-synt_ab"/>
    <property type="match status" value="1"/>
</dbReference>
<dbReference type="InterPro" id="IPR033732">
    <property type="entry name" value="ATP_synth_F1_a_nt-bd_dom"/>
</dbReference>
<dbReference type="SUPFAM" id="SSF50615">
    <property type="entry name" value="N-terminal domain of alpha and beta subunits of F1 ATP synthase"/>
    <property type="match status" value="1"/>
</dbReference>
<feature type="site" description="Required for activity" evidence="11">
    <location>
        <position position="357"/>
    </location>
</feature>
<dbReference type="CDD" id="cd01132">
    <property type="entry name" value="F1-ATPase_alpha_CD"/>
    <property type="match status" value="1"/>
</dbReference>
<dbReference type="FunFam" id="1.20.150.20:FF:000001">
    <property type="entry name" value="ATP synthase subunit alpha"/>
    <property type="match status" value="1"/>
</dbReference>
<dbReference type="InterPro" id="IPR027417">
    <property type="entry name" value="P-loop_NTPase"/>
</dbReference>
<dbReference type="PANTHER" id="PTHR48082:SF2">
    <property type="entry name" value="ATP SYNTHASE SUBUNIT ALPHA, MITOCHONDRIAL"/>
    <property type="match status" value="1"/>
</dbReference>
<comment type="subcellular location">
    <subcellularLocation>
        <location evidence="11">Cell membrane</location>
        <topology evidence="11">Peripheral membrane protein</topology>
    </subcellularLocation>
    <subcellularLocation>
        <location evidence="1">Membrane</location>
    </subcellularLocation>
</comment>
<dbReference type="AlphaFoldDB" id="A0A0G0RE14"/>
<dbReference type="InterPro" id="IPR020003">
    <property type="entry name" value="ATPase_a/bsu_AS"/>
</dbReference>
<dbReference type="InterPro" id="IPR038376">
    <property type="entry name" value="ATP_synth_asu_C_sf"/>
</dbReference>
<dbReference type="CDD" id="cd18113">
    <property type="entry name" value="ATP-synt_F1_alpha_C"/>
    <property type="match status" value="1"/>
</dbReference>
<dbReference type="InterPro" id="IPR036121">
    <property type="entry name" value="ATPase_F1/V1/A1_a/bsu_N_sf"/>
</dbReference>
<keyword evidence="8 11" id="KW-0472">Membrane</keyword>
<evidence type="ECO:0000256" key="11">
    <source>
        <dbReference type="HAMAP-Rule" id="MF_01346"/>
    </source>
</evidence>
<dbReference type="InterPro" id="IPR004100">
    <property type="entry name" value="ATPase_F1/V1/A1_a/bsu_N"/>
</dbReference>
<dbReference type="CDD" id="cd18116">
    <property type="entry name" value="ATP-synt_F1_alpha_N"/>
    <property type="match status" value="1"/>
</dbReference>
<dbReference type="Gene3D" id="1.20.150.20">
    <property type="entry name" value="ATP synthase alpha/beta chain, C-terminal domain"/>
    <property type="match status" value="1"/>
</dbReference>